<dbReference type="Pfam" id="PF02645">
    <property type="entry name" value="DegV"/>
    <property type="match status" value="1"/>
</dbReference>
<proteinExistence type="predicted"/>
<sequence>MKARGRWASLADRKASDMYKIMTDSECGLPKAFLNQHEVGVVRSFVQLEDHQFGDYFYNQQNMAAFYDTLKRGEHPITSQVSIGEYVAAFENIIAQHTPIIFIGMSKGLSGSFNSANQARDILLEKYPDAKLMIVDTLAACAGEGLLVIKAVQLRQAGMSLDEAVTQLNACRLQVHHFFTVANLKFLYQGGRLSKRDAILGDMLHIKPILDVDAQGKLRVIKKVRTSSRAVKTLADMILADIQADDQTVLISTSGDWEAAEMVRKQIQGASPKLKLMVTPIGPTIASHTGYGCLGVFTMGKTPRQ</sequence>
<dbReference type="EMBL" id="AP012167">
    <property type="protein sequence ID" value="BAN07461.1"/>
    <property type="molecule type" value="Genomic_DNA"/>
</dbReference>
<dbReference type="Gene3D" id="2.20.28.50">
    <property type="entry name" value="degv family protein"/>
    <property type="match status" value="1"/>
</dbReference>
<accession>M5B1A2</accession>
<dbReference type="KEGG" id="lbk:LVISKB_1826"/>
<comment type="function">
    <text evidence="1">May bind long-chain fatty acids, such as palmitate, and may play a role in lipid transport or fatty acid metabolism.</text>
</comment>
<dbReference type="PATRIC" id="fig|1001583.3.peg.1815"/>
<dbReference type="InterPro" id="IPR003797">
    <property type="entry name" value="DegV"/>
</dbReference>
<reference evidence="3 4" key="1">
    <citation type="journal article" date="2013" name="PLoS ONE">
        <title>Genomic Analysis by Deep Sequencing of the Probiotic Lactobacillus brevis KB290 Harboring Nine Plasmids Reveals Genomic Stability.</title>
        <authorList>
            <person name="Fukao M."/>
            <person name="Oshima K."/>
            <person name="Morita H."/>
            <person name="Toh H."/>
            <person name="Suda W."/>
            <person name="Kim S.W."/>
            <person name="Suzuki S."/>
            <person name="Yakabe T."/>
            <person name="Hattori M."/>
            <person name="Yajima N."/>
        </authorList>
    </citation>
    <scope>NUCLEOTIDE SEQUENCE [LARGE SCALE GENOMIC DNA]</scope>
    <source>
        <strain evidence="3 4">KB290</strain>
    </source>
</reference>
<dbReference type="NCBIfam" id="TIGR00762">
    <property type="entry name" value="DegV"/>
    <property type="match status" value="1"/>
</dbReference>
<gene>
    <name evidence="3" type="ORF">LVISKB_1826</name>
</gene>
<evidence type="ECO:0000256" key="1">
    <source>
        <dbReference type="ARBA" id="ARBA00003238"/>
    </source>
</evidence>
<dbReference type="Gene3D" id="3.30.1180.10">
    <property type="match status" value="1"/>
</dbReference>
<evidence type="ECO:0000256" key="2">
    <source>
        <dbReference type="ARBA" id="ARBA00023121"/>
    </source>
</evidence>
<name>M5B1A2_LEVBR</name>
<dbReference type="HOGENOM" id="CLU_048251_4_3_9"/>
<dbReference type="PANTHER" id="PTHR33434:SF2">
    <property type="entry name" value="FATTY ACID-BINDING PROTEIN TM_1468"/>
    <property type="match status" value="1"/>
</dbReference>
<dbReference type="InterPro" id="IPR050270">
    <property type="entry name" value="DegV_domain_contain"/>
</dbReference>
<dbReference type="Gene3D" id="3.40.50.10440">
    <property type="entry name" value="Dihydroxyacetone kinase, domain 1"/>
    <property type="match status" value="1"/>
</dbReference>
<dbReference type="SUPFAM" id="SSF82549">
    <property type="entry name" value="DAK1/DegV-like"/>
    <property type="match status" value="1"/>
</dbReference>
<dbReference type="InterPro" id="IPR043168">
    <property type="entry name" value="DegV_C"/>
</dbReference>
<keyword evidence="2" id="KW-0446">Lipid-binding</keyword>
<dbReference type="Proteomes" id="UP000012042">
    <property type="component" value="Chromosome"/>
</dbReference>
<evidence type="ECO:0000313" key="4">
    <source>
        <dbReference type="Proteomes" id="UP000012042"/>
    </source>
</evidence>
<dbReference type="PANTHER" id="PTHR33434">
    <property type="entry name" value="DEGV DOMAIN-CONTAINING PROTEIN DR_1986-RELATED"/>
    <property type="match status" value="1"/>
</dbReference>
<dbReference type="PROSITE" id="PS51482">
    <property type="entry name" value="DEGV"/>
    <property type="match status" value="1"/>
</dbReference>
<dbReference type="GO" id="GO:0008289">
    <property type="term" value="F:lipid binding"/>
    <property type="evidence" value="ECO:0007669"/>
    <property type="project" value="UniProtKB-KW"/>
</dbReference>
<protein>
    <submittedName>
        <fullName evidence="3">DegV domain-containing protein CPE0026</fullName>
    </submittedName>
</protein>
<evidence type="ECO:0000313" key="3">
    <source>
        <dbReference type="EMBL" id="BAN07461.1"/>
    </source>
</evidence>
<dbReference type="AlphaFoldDB" id="M5B1A2"/>
<organism evidence="3 4">
    <name type="scientific">Levilactobacillus brevis KB290</name>
    <dbReference type="NCBI Taxonomy" id="1001583"/>
    <lineage>
        <taxon>Bacteria</taxon>
        <taxon>Bacillati</taxon>
        <taxon>Bacillota</taxon>
        <taxon>Bacilli</taxon>
        <taxon>Lactobacillales</taxon>
        <taxon>Lactobacillaceae</taxon>
        <taxon>Levilactobacillus</taxon>
    </lineage>
</organism>